<dbReference type="OrthoDB" id="340196at2"/>
<dbReference type="Proteomes" id="UP000006048">
    <property type="component" value="Chromosome"/>
</dbReference>
<dbReference type="RefSeq" id="WP_014803529.1">
    <property type="nucleotide sequence ID" value="NC_018020.1"/>
</dbReference>
<protein>
    <recommendedName>
        <fullName evidence="2">SbsA Ig-like domain-containing protein</fullName>
    </recommendedName>
</protein>
<evidence type="ECO:0000256" key="1">
    <source>
        <dbReference type="ARBA" id="ARBA00022729"/>
    </source>
</evidence>
<feature type="domain" description="SbsA Ig-like" evidence="2">
    <location>
        <begin position="32"/>
        <end position="134"/>
    </location>
</feature>
<dbReference type="InterPro" id="IPR036322">
    <property type="entry name" value="WD40_repeat_dom_sf"/>
</dbReference>
<proteinExistence type="predicted"/>
<dbReference type="InterPro" id="IPR013431">
    <property type="entry name" value="Delta_60_rpt"/>
</dbReference>
<gene>
    <name evidence="3" type="ordered locus">Turpa_2380</name>
</gene>
<dbReference type="Pfam" id="PF17164">
    <property type="entry name" value="DUF5122"/>
    <property type="match status" value="4"/>
</dbReference>
<dbReference type="InterPro" id="IPR014755">
    <property type="entry name" value="Cu-Rt/internalin_Ig-like"/>
</dbReference>
<dbReference type="PROSITE" id="PS51257">
    <property type="entry name" value="PROKAR_LIPOPROTEIN"/>
    <property type="match status" value="1"/>
</dbReference>
<dbReference type="Gene3D" id="2.60.40.1220">
    <property type="match status" value="1"/>
</dbReference>
<evidence type="ECO:0000313" key="4">
    <source>
        <dbReference type="Proteomes" id="UP000006048"/>
    </source>
</evidence>
<evidence type="ECO:0000259" key="2">
    <source>
        <dbReference type="Pfam" id="PF13205"/>
    </source>
</evidence>
<dbReference type="InterPro" id="IPR011047">
    <property type="entry name" value="Quinoprotein_ADH-like_sf"/>
</dbReference>
<accession>I4B6W6</accession>
<dbReference type="Pfam" id="PF13205">
    <property type="entry name" value="Big_5"/>
    <property type="match status" value="1"/>
</dbReference>
<dbReference type="EMBL" id="CP002959">
    <property type="protein sequence ID" value="AFM13023.1"/>
    <property type="molecule type" value="Genomic_DNA"/>
</dbReference>
<dbReference type="HOGENOM" id="CLU_324857_0_0_12"/>
<dbReference type="InterPro" id="IPR015943">
    <property type="entry name" value="WD40/YVTN_repeat-like_dom_sf"/>
</dbReference>
<name>I4B6W6_TURPD</name>
<dbReference type="KEGG" id="tpx:Turpa_2380"/>
<dbReference type="InterPro" id="IPR032812">
    <property type="entry name" value="SbsA_Ig"/>
</dbReference>
<dbReference type="Gene3D" id="2.130.10.10">
    <property type="entry name" value="YVTN repeat-like/Quinoprotein amine dehydrogenase"/>
    <property type="match status" value="1"/>
</dbReference>
<dbReference type="AlphaFoldDB" id="I4B6W6"/>
<organism evidence="3 4">
    <name type="scientific">Turneriella parva (strain ATCC BAA-1111 / DSM 21527 / NCTC 11395 / H)</name>
    <name type="common">Leptospira parva</name>
    <dbReference type="NCBI Taxonomy" id="869212"/>
    <lineage>
        <taxon>Bacteria</taxon>
        <taxon>Pseudomonadati</taxon>
        <taxon>Spirochaetota</taxon>
        <taxon>Spirochaetia</taxon>
        <taxon>Leptospirales</taxon>
        <taxon>Leptospiraceae</taxon>
        <taxon>Turneriella</taxon>
    </lineage>
</organism>
<keyword evidence="4" id="KW-1185">Reference proteome</keyword>
<dbReference type="SUPFAM" id="SSF50978">
    <property type="entry name" value="WD40 repeat-like"/>
    <property type="match status" value="1"/>
</dbReference>
<dbReference type="STRING" id="869212.Turpa_2380"/>
<keyword evidence="1" id="KW-0732">Signal</keyword>
<reference evidence="3 4" key="1">
    <citation type="submission" date="2012-06" db="EMBL/GenBank/DDBJ databases">
        <title>The complete chromosome of genome of Turneriella parva DSM 21527.</title>
        <authorList>
            <consortium name="US DOE Joint Genome Institute (JGI-PGF)"/>
            <person name="Lucas S."/>
            <person name="Han J."/>
            <person name="Lapidus A."/>
            <person name="Bruce D."/>
            <person name="Goodwin L."/>
            <person name="Pitluck S."/>
            <person name="Peters L."/>
            <person name="Kyrpides N."/>
            <person name="Mavromatis K."/>
            <person name="Ivanova N."/>
            <person name="Mikhailova N."/>
            <person name="Chertkov O."/>
            <person name="Detter J.C."/>
            <person name="Tapia R."/>
            <person name="Han C."/>
            <person name="Land M."/>
            <person name="Hauser L."/>
            <person name="Markowitz V."/>
            <person name="Cheng J.-F."/>
            <person name="Hugenholtz P."/>
            <person name="Woyke T."/>
            <person name="Wu D."/>
            <person name="Gronow S."/>
            <person name="Wellnitz S."/>
            <person name="Brambilla E."/>
            <person name="Klenk H.-P."/>
            <person name="Eisen J.A."/>
        </authorList>
    </citation>
    <scope>NUCLEOTIDE SEQUENCE [LARGE SCALE GENOMIC DNA]</scope>
    <source>
        <strain evidence="4">ATCC BAA-1111 / DSM 21527 / NCTC 11395 / H</strain>
    </source>
</reference>
<dbReference type="SUPFAM" id="SSF50998">
    <property type="entry name" value="Quinoprotein alcohol dehydrogenase-like"/>
    <property type="match status" value="1"/>
</dbReference>
<dbReference type="PANTHER" id="PTHR31778">
    <property type="entry name" value="BUD SITE SELECTION PROTEIN RAX2"/>
    <property type="match status" value="1"/>
</dbReference>
<dbReference type="GO" id="GO:1902929">
    <property type="term" value="C:plasma membrane of growing cell tip"/>
    <property type="evidence" value="ECO:0007669"/>
    <property type="project" value="TreeGrafter"/>
</dbReference>
<dbReference type="PANTHER" id="PTHR31778:SF2">
    <property type="entry name" value="BUD SITE SELECTION PROTEIN RAX2"/>
    <property type="match status" value="1"/>
</dbReference>
<sequence length="857" mass="87505">MKISCILVSTLFFLACSVKPQLDIVTLQRDLEPPRVLTVTPVNGTTQVTDLPRIEIVFSEAMDSNSLNSATIYLKKAGLNLGGTILYDAPSRKVTLTPAGRLSLNTEHTLTISTGVKDLAGNSLVSDFTSTFSTDSCPGPQASQPKLGFNNDVSAIAKIGCVIYVGGDFTSVGVETGGGVPLNTATGNIEFGVNHLPINGSVSAVVSDGAGGWYIGGTFTQVGAELRKNLAHVRSDGSLTAWNPGADLSVTALAISGDAVYIGGYFTTVAGAARSRAAAISTSGVLLPWNPNANGQVLALAVSGTTIFAGGNFTEIGGGTQSNLGALDAATGNLSGGHLNPSTNYEIYSLVVSGATLLVGGSFTCINTSNPAPACTGGTNRNRLAAFSLSGNLLNWAPTLNDSAHAISVSENIVYVGGSFSCYGTTNAGPTCTGGTNRNRLVAVDASANCLANWSGSCAQGGANPLQGWNPDADNLVRALSATDSAVYVGGNFTSIGVTARNRLAAVGKDGTVHAWNPNLNNYPFFIASGSNSIYVAGTFTTVNNQVRNRLAAISTDGVLQVWSPNANSTVRSIAATANSIIAGGDFSQINSTARNRLAAIAPDGTLLNFNPGANSSVLSLATGNGKLYAGGYFTTIAGQSRNRVAAFDLSTKQLLAWNPNAGDAVSTISISGSTVYIGGYFTGLNDNTTSCGTPGLVTRNRIAAVNDTDGCATSWNPNADSNVNAIAVLGAEIYAGGSFTTIGGGARTYLARLDAVTGMLLDNPASTGSIYSLVAGSNQIHAGGVFTTIGGIVRRYAGAVGSEGNVTPWNPNADMHVYALLIVGNVVYMGGGFTSIGGSPRSRFAMVNATDGSPIW</sequence>
<evidence type="ECO:0000313" key="3">
    <source>
        <dbReference type="EMBL" id="AFM13023.1"/>
    </source>
</evidence>